<dbReference type="AlphaFoldDB" id="A0AAE4ZAH3"/>
<protein>
    <submittedName>
        <fullName evidence="5">Lrp/AsnC family transcriptional regulator</fullName>
    </submittedName>
</protein>
<feature type="domain" description="HTH asnC-type" evidence="4">
    <location>
        <begin position="6"/>
        <end position="64"/>
    </location>
</feature>
<dbReference type="PRINTS" id="PR00033">
    <property type="entry name" value="HTHASNC"/>
</dbReference>
<gene>
    <name evidence="5" type="ORF">GWO12_14540</name>
</gene>
<proteinExistence type="predicted"/>
<dbReference type="GO" id="GO:0043565">
    <property type="term" value="F:sequence-specific DNA binding"/>
    <property type="evidence" value="ECO:0007669"/>
    <property type="project" value="InterPro"/>
</dbReference>
<keyword evidence="3" id="KW-0804">Transcription</keyword>
<dbReference type="SUPFAM" id="SSF46785">
    <property type="entry name" value="Winged helix' DNA-binding domain"/>
    <property type="match status" value="1"/>
</dbReference>
<dbReference type="Gene3D" id="3.30.70.920">
    <property type="match status" value="1"/>
</dbReference>
<evidence type="ECO:0000256" key="3">
    <source>
        <dbReference type="ARBA" id="ARBA00023163"/>
    </source>
</evidence>
<dbReference type="InterPro" id="IPR011008">
    <property type="entry name" value="Dimeric_a/b-barrel"/>
</dbReference>
<keyword evidence="1" id="KW-0805">Transcription regulation</keyword>
<dbReference type="PANTHER" id="PTHR30154:SF34">
    <property type="entry name" value="TRANSCRIPTIONAL REGULATOR AZLB"/>
    <property type="match status" value="1"/>
</dbReference>
<dbReference type="GO" id="GO:0005829">
    <property type="term" value="C:cytosol"/>
    <property type="evidence" value="ECO:0007669"/>
    <property type="project" value="TreeGrafter"/>
</dbReference>
<evidence type="ECO:0000313" key="5">
    <source>
        <dbReference type="EMBL" id="NIR76309.1"/>
    </source>
</evidence>
<evidence type="ECO:0000256" key="1">
    <source>
        <dbReference type="ARBA" id="ARBA00023015"/>
    </source>
</evidence>
<dbReference type="InterPro" id="IPR019888">
    <property type="entry name" value="Tscrpt_reg_AsnC-like"/>
</dbReference>
<sequence length="155" mass="17281">MTYVGLDLDILEELCRDGRASLRTIAERLDVSTSTVSQRVKQLESKGVIQGYRPVLDYGKLGYRLTAITKIKARGVDIPRIVEELVKEETLVDVYEITGDYDVLVVGKYPDEESMNREIKRMLAHPEIEGTNTSIVLSIAKEGGDLELRALAPEG</sequence>
<comment type="caution">
    <text evidence="5">The sequence shown here is derived from an EMBL/GenBank/DDBJ whole genome shotgun (WGS) entry which is preliminary data.</text>
</comment>
<dbReference type="Proteomes" id="UP000702544">
    <property type="component" value="Unassembled WGS sequence"/>
</dbReference>
<evidence type="ECO:0000259" key="4">
    <source>
        <dbReference type="PROSITE" id="PS50956"/>
    </source>
</evidence>
<dbReference type="InterPro" id="IPR036388">
    <property type="entry name" value="WH-like_DNA-bd_sf"/>
</dbReference>
<dbReference type="Pfam" id="PF13412">
    <property type="entry name" value="HTH_24"/>
    <property type="match status" value="1"/>
</dbReference>
<dbReference type="Pfam" id="PF01037">
    <property type="entry name" value="AsnC_trans_reg"/>
    <property type="match status" value="1"/>
</dbReference>
<name>A0AAE4ZAH3_9BACT</name>
<keyword evidence="2" id="KW-0238">DNA-binding</keyword>
<dbReference type="InterPro" id="IPR019887">
    <property type="entry name" value="Tscrpt_reg_AsnC/Lrp_C"/>
</dbReference>
<evidence type="ECO:0000313" key="6">
    <source>
        <dbReference type="Proteomes" id="UP000702544"/>
    </source>
</evidence>
<dbReference type="InterPro" id="IPR036390">
    <property type="entry name" value="WH_DNA-bd_sf"/>
</dbReference>
<reference evidence="5 6" key="1">
    <citation type="submission" date="2020-01" db="EMBL/GenBank/DDBJ databases">
        <title>Genomes assembled from Gulf of Kutch pelagic sediment metagenomes.</title>
        <authorList>
            <person name="Chandrashekar M."/>
            <person name="Mahajan M.S."/>
            <person name="Dave K.J."/>
            <person name="Vatsa P."/>
            <person name="Nathani N.M."/>
        </authorList>
    </citation>
    <scope>NUCLEOTIDE SEQUENCE [LARGE SCALE GENOMIC DNA]</scope>
    <source>
        <strain evidence="5">KS3-K002</strain>
    </source>
</reference>
<dbReference type="InterPro" id="IPR011991">
    <property type="entry name" value="ArsR-like_HTH"/>
</dbReference>
<dbReference type="EMBL" id="JAACAK010000120">
    <property type="protein sequence ID" value="NIR76309.1"/>
    <property type="molecule type" value="Genomic_DNA"/>
</dbReference>
<dbReference type="PROSITE" id="PS50956">
    <property type="entry name" value="HTH_ASNC_2"/>
    <property type="match status" value="1"/>
</dbReference>
<dbReference type="PANTHER" id="PTHR30154">
    <property type="entry name" value="LEUCINE-RESPONSIVE REGULATORY PROTEIN"/>
    <property type="match status" value="1"/>
</dbReference>
<dbReference type="SUPFAM" id="SSF54909">
    <property type="entry name" value="Dimeric alpha+beta barrel"/>
    <property type="match status" value="1"/>
</dbReference>
<dbReference type="GO" id="GO:0006355">
    <property type="term" value="P:regulation of DNA-templated transcription"/>
    <property type="evidence" value="ECO:0007669"/>
    <property type="project" value="UniProtKB-ARBA"/>
</dbReference>
<dbReference type="CDD" id="cd00090">
    <property type="entry name" value="HTH_ARSR"/>
    <property type="match status" value="1"/>
</dbReference>
<dbReference type="GO" id="GO:0043200">
    <property type="term" value="P:response to amino acid"/>
    <property type="evidence" value="ECO:0007669"/>
    <property type="project" value="TreeGrafter"/>
</dbReference>
<dbReference type="InterPro" id="IPR000485">
    <property type="entry name" value="AsnC-type_HTH_dom"/>
</dbReference>
<organism evidence="5 6">
    <name type="scientific">Candidatus Kutchimonas denitrificans</name>
    <dbReference type="NCBI Taxonomy" id="3056748"/>
    <lineage>
        <taxon>Bacteria</taxon>
        <taxon>Pseudomonadati</taxon>
        <taxon>Gemmatimonadota</taxon>
        <taxon>Gemmatimonadia</taxon>
        <taxon>Candidatus Palauibacterales</taxon>
        <taxon>Candidatus Palauibacteraceae</taxon>
        <taxon>Candidatus Kutchimonas</taxon>
    </lineage>
</organism>
<accession>A0AAE4ZAH3</accession>
<dbReference type="Gene3D" id="1.10.10.10">
    <property type="entry name" value="Winged helix-like DNA-binding domain superfamily/Winged helix DNA-binding domain"/>
    <property type="match status" value="1"/>
</dbReference>
<evidence type="ECO:0000256" key="2">
    <source>
        <dbReference type="ARBA" id="ARBA00023125"/>
    </source>
</evidence>
<dbReference type="SMART" id="SM00344">
    <property type="entry name" value="HTH_ASNC"/>
    <property type="match status" value="1"/>
</dbReference>